<evidence type="ECO:0000259" key="1">
    <source>
        <dbReference type="Pfam" id="PF13840"/>
    </source>
</evidence>
<evidence type="ECO:0000259" key="2">
    <source>
        <dbReference type="Pfam" id="PF21631"/>
    </source>
</evidence>
<protein>
    <submittedName>
        <fullName evidence="3">Uncharacterized conserved protein</fullName>
    </submittedName>
</protein>
<gene>
    <name evidence="3" type="ORF">LSAC_03294</name>
</gene>
<sequence>MGKVSMAALPALTVLPGEYAVCRLDRRAEWPAEGAAGPFWAAVRTDEELSLVVPQAAAPAQGRCEGGWRILKVSGPLDFGLTGVLAGIARPLAEAGISIFAISTFDTDYVLVKAETLEAACAALRAAGYPLV</sequence>
<dbReference type="EMBL" id="DF967975">
    <property type="protein sequence ID" value="GAP19392.1"/>
    <property type="molecule type" value="Genomic_DNA"/>
</dbReference>
<dbReference type="PIRSF" id="PIRSF008459">
    <property type="entry name" value="UCP008459"/>
    <property type="match status" value="1"/>
</dbReference>
<feature type="domain" description="A9CJY8-like N-terminal" evidence="2">
    <location>
        <begin position="17"/>
        <end position="56"/>
    </location>
</feature>
<dbReference type="PANTHER" id="PTHR31131:SF6">
    <property type="entry name" value="CASTOR ACT DOMAIN-CONTAINING PROTEIN"/>
    <property type="match status" value="1"/>
</dbReference>
<proteinExistence type="predicted"/>
<dbReference type="Gene3D" id="3.30.2130.10">
    <property type="entry name" value="VC0802-like"/>
    <property type="match status" value="1"/>
</dbReference>
<reference evidence="3" key="1">
    <citation type="journal article" date="2015" name="Genome Announc.">
        <title>Draft Genome Sequences of Anaerolinea thermolimosa IMO-1, Bellilinea caldifistulae GOMI-1, Leptolinea tardivitalis YMTK-2, Levilinea saccharolytica KIBI-1, Longilinea arvoryzae KOME-1, Previously Described as Members of the Class Anaerolineae (Chloroflexi).</title>
        <authorList>
            <person name="Matsuura N."/>
            <person name="Tourlousse M.D."/>
            <person name="Ohashi A."/>
            <person name="Hugenholtz P."/>
            <person name="Sekiguchi Y."/>
        </authorList>
    </citation>
    <scope>NUCLEOTIDE SEQUENCE</scope>
    <source>
        <strain evidence="3">KIBI-1</strain>
    </source>
</reference>
<dbReference type="InterPro" id="IPR045865">
    <property type="entry name" value="ACT-like_dom_sf"/>
</dbReference>
<feature type="domain" description="CASTOR ACT" evidence="1">
    <location>
        <begin position="65"/>
        <end position="125"/>
    </location>
</feature>
<dbReference type="InterPro" id="IPR016540">
    <property type="entry name" value="UCP008459"/>
</dbReference>
<dbReference type="SUPFAM" id="SSF55021">
    <property type="entry name" value="ACT-like"/>
    <property type="match status" value="2"/>
</dbReference>
<dbReference type="InterPro" id="IPR049447">
    <property type="entry name" value="A9CJY8-like_N"/>
</dbReference>
<dbReference type="CDD" id="cd04868">
    <property type="entry name" value="ACT_AK-like"/>
    <property type="match status" value="1"/>
</dbReference>
<dbReference type="InterPro" id="IPR051719">
    <property type="entry name" value="CASTOR_mTORC1"/>
</dbReference>
<dbReference type="Pfam" id="PF13840">
    <property type="entry name" value="ACT_7"/>
    <property type="match status" value="1"/>
</dbReference>
<dbReference type="Pfam" id="PF21631">
    <property type="entry name" value="A9CJY8-like_N"/>
    <property type="match status" value="1"/>
</dbReference>
<evidence type="ECO:0000313" key="3">
    <source>
        <dbReference type="EMBL" id="GAP19392.1"/>
    </source>
</evidence>
<name>A0A0M8JQC3_9CHLR</name>
<organism evidence="3">
    <name type="scientific">Levilinea saccharolytica</name>
    <dbReference type="NCBI Taxonomy" id="229921"/>
    <lineage>
        <taxon>Bacteria</taxon>
        <taxon>Bacillati</taxon>
        <taxon>Chloroflexota</taxon>
        <taxon>Anaerolineae</taxon>
        <taxon>Anaerolineales</taxon>
        <taxon>Anaerolineaceae</taxon>
        <taxon>Levilinea</taxon>
    </lineage>
</organism>
<dbReference type="AlphaFoldDB" id="A0A0M8JQC3"/>
<dbReference type="PANTHER" id="PTHR31131">
    <property type="entry name" value="CHROMOSOME 1, WHOLE GENOME SHOTGUN SEQUENCE"/>
    <property type="match status" value="1"/>
</dbReference>
<accession>A0A0M8JQC3</accession>
<dbReference type="InterPro" id="IPR027795">
    <property type="entry name" value="CASTOR_ACT_dom"/>
</dbReference>